<proteinExistence type="predicted"/>
<evidence type="ECO:0008006" key="3">
    <source>
        <dbReference type="Google" id="ProtNLM"/>
    </source>
</evidence>
<accession>A0A4D6MX13</accession>
<dbReference type="Proteomes" id="UP000501690">
    <property type="component" value="Linkage Group LG9"/>
</dbReference>
<organism evidence="1 2">
    <name type="scientific">Vigna unguiculata</name>
    <name type="common">Cowpea</name>
    <dbReference type="NCBI Taxonomy" id="3917"/>
    <lineage>
        <taxon>Eukaryota</taxon>
        <taxon>Viridiplantae</taxon>
        <taxon>Streptophyta</taxon>
        <taxon>Embryophyta</taxon>
        <taxon>Tracheophyta</taxon>
        <taxon>Spermatophyta</taxon>
        <taxon>Magnoliopsida</taxon>
        <taxon>eudicotyledons</taxon>
        <taxon>Gunneridae</taxon>
        <taxon>Pentapetalae</taxon>
        <taxon>rosids</taxon>
        <taxon>fabids</taxon>
        <taxon>Fabales</taxon>
        <taxon>Fabaceae</taxon>
        <taxon>Papilionoideae</taxon>
        <taxon>50 kb inversion clade</taxon>
        <taxon>NPAAA clade</taxon>
        <taxon>indigoferoid/millettioid clade</taxon>
        <taxon>Phaseoleae</taxon>
        <taxon>Vigna</taxon>
    </lineage>
</organism>
<dbReference type="EMBL" id="CP039353">
    <property type="protein sequence ID" value="QCE06060.1"/>
    <property type="molecule type" value="Genomic_DNA"/>
</dbReference>
<protein>
    <recommendedName>
        <fullName evidence="3">Zinc finger GRF-type domain-containing protein</fullName>
    </recommendedName>
</protein>
<reference evidence="1 2" key="1">
    <citation type="submission" date="2019-04" db="EMBL/GenBank/DDBJ databases">
        <title>An improved genome assembly and genetic linkage map for asparagus bean, Vigna unguiculata ssp. sesquipedialis.</title>
        <authorList>
            <person name="Xia Q."/>
            <person name="Zhang R."/>
            <person name="Dong Y."/>
        </authorList>
    </citation>
    <scope>NUCLEOTIDE SEQUENCE [LARGE SCALE GENOMIC DNA]</scope>
    <source>
        <tissue evidence="1">Leaf</tissue>
    </source>
</reference>
<keyword evidence="2" id="KW-1185">Reference proteome</keyword>
<sequence length="61" mass="7370">MASLRMARTPKNISRKFWGCPNYKWCEEDVDERDVIIMTQMRQINDLKKSLKVVEKRLQLK</sequence>
<dbReference type="AlphaFoldDB" id="A0A4D6MX13"/>
<evidence type="ECO:0000313" key="1">
    <source>
        <dbReference type="EMBL" id="QCE06060.1"/>
    </source>
</evidence>
<evidence type="ECO:0000313" key="2">
    <source>
        <dbReference type="Proteomes" id="UP000501690"/>
    </source>
</evidence>
<gene>
    <name evidence="1" type="ORF">DEO72_LG9g1069</name>
</gene>
<name>A0A4D6MX13_VIGUN</name>